<protein>
    <submittedName>
        <fullName evidence="1">20789_t:CDS:1</fullName>
    </submittedName>
</protein>
<sequence>MGTQTMHDELLKYAECGDIEKEDIPKLTTIENWLYSYSRAFKQETTENKL</sequence>
<gene>
    <name evidence="1" type="ORF">RPERSI_LOCUS9796</name>
</gene>
<accession>A0ACA9PD22</accession>
<feature type="non-terminal residue" evidence="1">
    <location>
        <position position="1"/>
    </location>
</feature>
<feature type="non-terminal residue" evidence="1">
    <location>
        <position position="50"/>
    </location>
</feature>
<dbReference type="EMBL" id="CAJVQC010018821">
    <property type="protein sequence ID" value="CAG8696253.1"/>
    <property type="molecule type" value="Genomic_DNA"/>
</dbReference>
<proteinExistence type="predicted"/>
<reference evidence="1" key="1">
    <citation type="submission" date="2021-06" db="EMBL/GenBank/DDBJ databases">
        <authorList>
            <person name="Kallberg Y."/>
            <person name="Tangrot J."/>
            <person name="Rosling A."/>
        </authorList>
    </citation>
    <scope>NUCLEOTIDE SEQUENCE</scope>
    <source>
        <strain evidence="1">MA461A</strain>
    </source>
</reference>
<keyword evidence="2" id="KW-1185">Reference proteome</keyword>
<evidence type="ECO:0000313" key="2">
    <source>
        <dbReference type="Proteomes" id="UP000789920"/>
    </source>
</evidence>
<dbReference type="Proteomes" id="UP000789920">
    <property type="component" value="Unassembled WGS sequence"/>
</dbReference>
<organism evidence="1 2">
    <name type="scientific">Racocetra persica</name>
    <dbReference type="NCBI Taxonomy" id="160502"/>
    <lineage>
        <taxon>Eukaryota</taxon>
        <taxon>Fungi</taxon>
        <taxon>Fungi incertae sedis</taxon>
        <taxon>Mucoromycota</taxon>
        <taxon>Glomeromycotina</taxon>
        <taxon>Glomeromycetes</taxon>
        <taxon>Diversisporales</taxon>
        <taxon>Gigasporaceae</taxon>
        <taxon>Racocetra</taxon>
    </lineage>
</organism>
<name>A0ACA9PD22_9GLOM</name>
<comment type="caution">
    <text evidence="1">The sequence shown here is derived from an EMBL/GenBank/DDBJ whole genome shotgun (WGS) entry which is preliminary data.</text>
</comment>
<evidence type="ECO:0000313" key="1">
    <source>
        <dbReference type="EMBL" id="CAG8696253.1"/>
    </source>
</evidence>